<proteinExistence type="predicted"/>
<keyword evidence="5" id="KW-0547">Nucleotide-binding</keyword>
<dbReference type="EMBL" id="VIKR01000001">
    <property type="protein sequence ID" value="TQV77534.1"/>
    <property type="molecule type" value="Genomic_DNA"/>
</dbReference>
<name>A0A545TJX8_9GAMM</name>
<dbReference type="InterPro" id="IPR058240">
    <property type="entry name" value="rSAM_sf"/>
</dbReference>
<keyword evidence="6" id="KW-0408">Iron</keyword>
<dbReference type="GO" id="GO:0061798">
    <property type="term" value="F:GTP 3',8'-cyclase activity"/>
    <property type="evidence" value="ECO:0007669"/>
    <property type="project" value="UniProtKB-EC"/>
</dbReference>
<evidence type="ECO:0000313" key="13">
    <source>
        <dbReference type="Proteomes" id="UP000317839"/>
    </source>
</evidence>
<dbReference type="EC" id="4.1.99.22" evidence="12"/>
<evidence type="ECO:0000256" key="6">
    <source>
        <dbReference type="ARBA" id="ARBA00023004"/>
    </source>
</evidence>
<dbReference type="SFLD" id="SFLDS00029">
    <property type="entry name" value="Radical_SAM"/>
    <property type="match status" value="1"/>
</dbReference>
<dbReference type="Pfam" id="PF06463">
    <property type="entry name" value="Mob_synth_C"/>
    <property type="match status" value="1"/>
</dbReference>
<evidence type="ECO:0000256" key="7">
    <source>
        <dbReference type="ARBA" id="ARBA00023014"/>
    </source>
</evidence>
<dbReference type="SFLD" id="SFLDG01383">
    <property type="entry name" value="cyclic_pyranopterin_phosphate"/>
    <property type="match status" value="1"/>
</dbReference>
<gene>
    <name evidence="12" type="primary">moaA</name>
    <name evidence="12" type="ORF">FLL45_06210</name>
</gene>
<dbReference type="GO" id="GO:0061799">
    <property type="term" value="F:cyclic pyranopterin monophosphate synthase activity"/>
    <property type="evidence" value="ECO:0007669"/>
    <property type="project" value="TreeGrafter"/>
</dbReference>
<protein>
    <submittedName>
        <fullName evidence="12">GTP 3',8-cyclase MoaA</fullName>
        <ecNumber evidence="12">4.1.99.22</ecNumber>
    </submittedName>
</protein>
<evidence type="ECO:0000256" key="1">
    <source>
        <dbReference type="ARBA" id="ARBA00001966"/>
    </source>
</evidence>
<keyword evidence="8" id="KW-0342">GTP-binding</keyword>
<dbReference type="RefSeq" id="WP_142941106.1">
    <property type="nucleotide sequence ID" value="NZ_VIKR01000001.1"/>
</dbReference>
<keyword evidence="3" id="KW-0949">S-adenosyl-L-methionine</keyword>
<dbReference type="GO" id="GO:0046872">
    <property type="term" value="F:metal ion binding"/>
    <property type="evidence" value="ECO:0007669"/>
    <property type="project" value="UniProtKB-KW"/>
</dbReference>
<evidence type="ECO:0000256" key="8">
    <source>
        <dbReference type="ARBA" id="ARBA00023134"/>
    </source>
</evidence>
<dbReference type="PANTHER" id="PTHR22960:SF28">
    <property type="entry name" value="GTP 3',8-CYCLASE"/>
    <property type="match status" value="1"/>
</dbReference>
<accession>A0A545TJX8</accession>
<keyword evidence="7" id="KW-0411">Iron-sulfur</keyword>
<dbReference type="InterPro" id="IPR007197">
    <property type="entry name" value="rSAM"/>
</dbReference>
<dbReference type="SUPFAM" id="SSF102114">
    <property type="entry name" value="Radical SAM enzymes"/>
    <property type="match status" value="1"/>
</dbReference>
<dbReference type="InterPro" id="IPR010505">
    <property type="entry name" value="MoaA_twitch"/>
</dbReference>
<evidence type="ECO:0000256" key="4">
    <source>
        <dbReference type="ARBA" id="ARBA00022723"/>
    </source>
</evidence>
<reference evidence="12 13" key="1">
    <citation type="submission" date="2019-06" db="EMBL/GenBank/DDBJ databases">
        <title>Draft genome of Aliikangiella marina GYP-15.</title>
        <authorList>
            <person name="Wang G."/>
        </authorList>
    </citation>
    <scope>NUCLEOTIDE SEQUENCE [LARGE SCALE GENOMIC DNA]</scope>
    <source>
        <strain evidence="12 13">GYP-15</strain>
    </source>
</reference>
<dbReference type="Gene3D" id="3.20.20.70">
    <property type="entry name" value="Aldolase class I"/>
    <property type="match status" value="1"/>
</dbReference>
<dbReference type="InterPro" id="IPR040064">
    <property type="entry name" value="MoaA-like"/>
</dbReference>
<dbReference type="OrthoDB" id="9763993at2"/>
<dbReference type="Pfam" id="PF04055">
    <property type="entry name" value="Radical_SAM"/>
    <property type="match status" value="1"/>
</dbReference>
<dbReference type="SFLD" id="SFLDG01386">
    <property type="entry name" value="main_SPASM_domain-containing"/>
    <property type="match status" value="1"/>
</dbReference>
<keyword evidence="10 12" id="KW-0456">Lyase</keyword>
<dbReference type="InterPro" id="IPR000385">
    <property type="entry name" value="MoaA_NifB_PqqE_Fe-S-bd_CS"/>
</dbReference>
<dbReference type="PROSITE" id="PS01305">
    <property type="entry name" value="MOAA_NIFB_PQQE"/>
    <property type="match status" value="1"/>
</dbReference>
<dbReference type="PANTHER" id="PTHR22960">
    <property type="entry name" value="MOLYBDOPTERIN COFACTOR SYNTHESIS PROTEIN A"/>
    <property type="match status" value="1"/>
</dbReference>
<evidence type="ECO:0000256" key="3">
    <source>
        <dbReference type="ARBA" id="ARBA00022691"/>
    </source>
</evidence>
<dbReference type="GO" id="GO:0006777">
    <property type="term" value="P:Mo-molybdopterin cofactor biosynthetic process"/>
    <property type="evidence" value="ECO:0007669"/>
    <property type="project" value="UniProtKB-KW"/>
</dbReference>
<dbReference type="InterPro" id="IPR050105">
    <property type="entry name" value="MoCo_biosynth_MoaA/MoaC"/>
</dbReference>
<keyword evidence="13" id="KW-1185">Reference proteome</keyword>
<organism evidence="12 13">
    <name type="scientific">Aliikangiella marina</name>
    <dbReference type="NCBI Taxonomy" id="1712262"/>
    <lineage>
        <taxon>Bacteria</taxon>
        <taxon>Pseudomonadati</taxon>
        <taxon>Pseudomonadota</taxon>
        <taxon>Gammaproteobacteria</taxon>
        <taxon>Oceanospirillales</taxon>
        <taxon>Pleioneaceae</taxon>
        <taxon>Aliikangiella</taxon>
    </lineage>
</organism>
<evidence type="ECO:0000313" key="12">
    <source>
        <dbReference type="EMBL" id="TQV77534.1"/>
    </source>
</evidence>
<feature type="domain" description="Radical SAM core" evidence="11">
    <location>
        <begin position="8"/>
        <end position="232"/>
    </location>
</feature>
<evidence type="ECO:0000256" key="10">
    <source>
        <dbReference type="ARBA" id="ARBA00023239"/>
    </source>
</evidence>
<dbReference type="InterPro" id="IPR013483">
    <property type="entry name" value="MoaA"/>
</dbReference>
<dbReference type="GO" id="GO:0005525">
    <property type="term" value="F:GTP binding"/>
    <property type="evidence" value="ECO:0007669"/>
    <property type="project" value="UniProtKB-KW"/>
</dbReference>
<sequence>MNESLVDPYGRRFPYLRLSLTDVCNFSCQYCLPDGYQCGEKKQFLTETEIKNLISAFAELGTYKVRLTGGEPTIRKDFDDILSTVSRIPGVEQVAMTTNGYRLKQNITKWVNLGLTHLNVSVDSLDANLFHSLTGHNRLKEIIQGIDLALESPLKQIKLNAVLLKNVNSHQIDQYTDLLKTKSISMRFIELMQTGDNHDYFQRYHVSSQVIKNHLFSRGWTEKIRDKAAGPAVEYFHPEYQGSFGIIAPYSKDFCDSCNRLRVSAVGDFHLCLFGEEGYSIRHLLQSSAQKQELKDALRYHLDFKKKSHFLHDGNPGATPNLASVGG</sequence>
<evidence type="ECO:0000256" key="2">
    <source>
        <dbReference type="ARBA" id="ARBA00022485"/>
    </source>
</evidence>
<dbReference type="CDD" id="cd01335">
    <property type="entry name" value="Radical_SAM"/>
    <property type="match status" value="1"/>
</dbReference>
<keyword evidence="9" id="KW-0501">Molybdenum cofactor biosynthesis</keyword>
<dbReference type="AlphaFoldDB" id="A0A545TJX8"/>
<keyword evidence="2" id="KW-0004">4Fe-4S</keyword>
<dbReference type="PROSITE" id="PS51918">
    <property type="entry name" value="RADICAL_SAM"/>
    <property type="match status" value="1"/>
</dbReference>
<dbReference type="InterPro" id="IPR013785">
    <property type="entry name" value="Aldolase_TIM"/>
</dbReference>
<dbReference type="Proteomes" id="UP000317839">
    <property type="component" value="Unassembled WGS sequence"/>
</dbReference>
<dbReference type="GO" id="GO:0051539">
    <property type="term" value="F:4 iron, 4 sulfur cluster binding"/>
    <property type="evidence" value="ECO:0007669"/>
    <property type="project" value="UniProtKB-KW"/>
</dbReference>
<comment type="cofactor">
    <cofactor evidence="1">
        <name>[4Fe-4S] cluster</name>
        <dbReference type="ChEBI" id="CHEBI:49883"/>
    </cofactor>
</comment>
<keyword evidence="4" id="KW-0479">Metal-binding</keyword>
<evidence type="ECO:0000259" key="11">
    <source>
        <dbReference type="PROSITE" id="PS51918"/>
    </source>
</evidence>
<evidence type="ECO:0000256" key="9">
    <source>
        <dbReference type="ARBA" id="ARBA00023150"/>
    </source>
</evidence>
<evidence type="ECO:0000256" key="5">
    <source>
        <dbReference type="ARBA" id="ARBA00022741"/>
    </source>
</evidence>
<dbReference type="CDD" id="cd21117">
    <property type="entry name" value="Twitch_MoaA"/>
    <property type="match status" value="1"/>
</dbReference>
<dbReference type="NCBIfam" id="TIGR02666">
    <property type="entry name" value="moaA"/>
    <property type="match status" value="1"/>
</dbReference>
<dbReference type="SFLD" id="SFLDG01067">
    <property type="entry name" value="SPASM/twitch_domain_containing"/>
    <property type="match status" value="1"/>
</dbReference>
<comment type="caution">
    <text evidence="12">The sequence shown here is derived from an EMBL/GenBank/DDBJ whole genome shotgun (WGS) entry which is preliminary data.</text>
</comment>